<protein>
    <submittedName>
        <fullName evidence="1">Uncharacterized protein</fullName>
    </submittedName>
</protein>
<dbReference type="RefSeq" id="WP_271202223.1">
    <property type="nucleotide sequence ID" value="NZ_BSFL01000005.1"/>
</dbReference>
<keyword evidence="2" id="KW-1185">Reference proteome</keyword>
<comment type="caution">
    <text evidence="1">The sequence shown here is derived from an EMBL/GenBank/DDBJ whole genome shotgun (WGS) entry which is preliminary data.</text>
</comment>
<evidence type="ECO:0000313" key="1">
    <source>
        <dbReference type="EMBL" id="GLK81748.1"/>
    </source>
</evidence>
<dbReference type="AlphaFoldDB" id="A0A9W6N8N7"/>
<gene>
    <name evidence="1" type="ORF">GCM10008174_34890</name>
</gene>
<sequence length="166" mass="18560">MMAATLDLAELLPDAKLTELTVEHFDAAARISDRRCFELHVVCEVQTAEDSRALVMPWVLCDREASGQLALPRLTVPYVIAFHPLEGSDLADLRQQMMWLRLAEILCGESYAPRKSRSLLETFVKLHGLSSAPLDSVIEWRGRWIATGRHMSQLFEIVAGNGVSGR</sequence>
<dbReference type="Proteomes" id="UP001143309">
    <property type="component" value="Unassembled WGS sequence"/>
</dbReference>
<evidence type="ECO:0000313" key="2">
    <source>
        <dbReference type="Proteomes" id="UP001143309"/>
    </source>
</evidence>
<name>A0A9W6N8N7_9HYPH</name>
<organism evidence="1 2">
    <name type="scientific">Methylopila turkensis</name>
    <dbReference type="NCBI Taxonomy" id="1437816"/>
    <lineage>
        <taxon>Bacteria</taxon>
        <taxon>Pseudomonadati</taxon>
        <taxon>Pseudomonadota</taxon>
        <taxon>Alphaproteobacteria</taxon>
        <taxon>Hyphomicrobiales</taxon>
        <taxon>Methylopilaceae</taxon>
        <taxon>Methylopila</taxon>
    </lineage>
</organism>
<reference evidence="1" key="2">
    <citation type="submission" date="2023-01" db="EMBL/GenBank/DDBJ databases">
        <authorList>
            <person name="Sun Q."/>
            <person name="Evtushenko L."/>
        </authorList>
    </citation>
    <scope>NUCLEOTIDE SEQUENCE</scope>
    <source>
        <strain evidence="1">VKM B-2748</strain>
    </source>
</reference>
<accession>A0A9W6N8N7</accession>
<dbReference type="EMBL" id="BSFL01000005">
    <property type="protein sequence ID" value="GLK81748.1"/>
    <property type="molecule type" value="Genomic_DNA"/>
</dbReference>
<proteinExistence type="predicted"/>
<reference evidence="1" key="1">
    <citation type="journal article" date="2014" name="Int. J. Syst. Evol. Microbiol.">
        <title>Complete genome sequence of Corynebacterium casei LMG S-19264T (=DSM 44701T), isolated from a smear-ripened cheese.</title>
        <authorList>
            <consortium name="US DOE Joint Genome Institute (JGI-PGF)"/>
            <person name="Walter F."/>
            <person name="Albersmeier A."/>
            <person name="Kalinowski J."/>
            <person name="Ruckert C."/>
        </authorList>
    </citation>
    <scope>NUCLEOTIDE SEQUENCE</scope>
    <source>
        <strain evidence="1">VKM B-2748</strain>
    </source>
</reference>